<dbReference type="STRING" id="906689.A0A2I0V7M5"/>
<proteinExistence type="predicted"/>
<dbReference type="EMBL" id="KZ504112">
    <property type="protein sequence ID" value="PKU59406.1"/>
    <property type="molecule type" value="Genomic_DNA"/>
</dbReference>
<sequence>MARKTKLAPHVIEVKLEQQPPSEPSDEEEEISQDEDESEEDEEENNEVEDEEEEDLSSKESIRKLLEPFGKEQLTEIFKEAVARITLSSPV</sequence>
<evidence type="ECO:0000313" key="3">
    <source>
        <dbReference type="Proteomes" id="UP000233837"/>
    </source>
</evidence>
<accession>A0A2I0V7M5</accession>
<reference evidence="2 3" key="1">
    <citation type="journal article" date="2016" name="Sci. Rep.">
        <title>The Dendrobium catenatum Lindl. genome sequence provides insights into polysaccharide synthase, floral development and adaptive evolution.</title>
        <authorList>
            <person name="Zhang G.Q."/>
            <person name="Xu Q."/>
            <person name="Bian C."/>
            <person name="Tsai W.C."/>
            <person name="Yeh C.M."/>
            <person name="Liu K.W."/>
            <person name="Yoshida K."/>
            <person name="Zhang L.S."/>
            <person name="Chang S.B."/>
            <person name="Chen F."/>
            <person name="Shi Y."/>
            <person name="Su Y.Y."/>
            <person name="Zhang Y.Q."/>
            <person name="Chen L.J."/>
            <person name="Yin Y."/>
            <person name="Lin M."/>
            <person name="Huang H."/>
            <person name="Deng H."/>
            <person name="Wang Z.W."/>
            <person name="Zhu S.L."/>
            <person name="Zhao X."/>
            <person name="Deng C."/>
            <person name="Niu S.C."/>
            <person name="Huang J."/>
            <person name="Wang M."/>
            <person name="Liu G.H."/>
            <person name="Yang H.J."/>
            <person name="Xiao X.J."/>
            <person name="Hsiao Y.Y."/>
            <person name="Wu W.L."/>
            <person name="Chen Y.Y."/>
            <person name="Mitsuda N."/>
            <person name="Ohme-Takagi M."/>
            <person name="Luo Y.B."/>
            <person name="Van de Peer Y."/>
            <person name="Liu Z.J."/>
        </authorList>
    </citation>
    <scope>NUCLEOTIDE SEQUENCE [LARGE SCALE GENOMIC DNA]</scope>
    <source>
        <tissue evidence="2">The whole plant</tissue>
    </source>
</reference>
<gene>
    <name evidence="2" type="ORF">MA16_Dca012734</name>
</gene>
<protein>
    <submittedName>
        <fullName evidence="2">Uncharacterized protein</fullName>
    </submittedName>
</protein>
<evidence type="ECO:0000313" key="2">
    <source>
        <dbReference type="EMBL" id="PKU59406.1"/>
    </source>
</evidence>
<dbReference type="Proteomes" id="UP000233837">
    <property type="component" value="Unassembled WGS sequence"/>
</dbReference>
<keyword evidence="3" id="KW-1185">Reference proteome</keyword>
<evidence type="ECO:0000256" key="1">
    <source>
        <dbReference type="SAM" id="MobiDB-lite"/>
    </source>
</evidence>
<name>A0A2I0V7M5_9ASPA</name>
<feature type="compositionally biased region" description="Acidic residues" evidence="1">
    <location>
        <begin position="24"/>
        <end position="55"/>
    </location>
</feature>
<organism evidence="2 3">
    <name type="scientific">Dendrobium catenatum</name>
    <dbReference type="NCBI Taxonomy" id="906689"/>
    <lineage>
        <taxon>Eukaryota</taxon>
        <taxon>Viridiplantae</taxon>
        <taxon>Streptophyta</taxon>
        <taxon>Embryophyta</taxon>
        <taxon>Tracheophyta</taxon>
        <taxon>Spermatophyta</taxon>
        <taxon>Magnoliopsida</taxon>
        <taxon>Liliopsida</taxon>
        <taxon>Asparagales</taxon>
        <taxon>Orchidaceae</taxon>
        <taxon>Epidendroideae</taxon>
        <taxon>Malaxideae</taxon>
        <taxon>Dendrobiinae</taxon>
        <taxon>Dendrobium</taxon>
    </lineage>
</organism>
<reference evidence="2 3" key="2">
    <citation type="journal article" date="2017" name="Nature">
        <title>The Apostasia genome and the evolution of orchids.</title>
        <authorList>
            <person name="Zhang G.Q."/>
            <person name="Liu K.W."/>
            <person name="Li Z."/>
            <person name="Lohaus R."/>
            <person name="Hsiao Y.Y."/>
            <person name="Niu S.C."/>
            <person name="Wang J.Y."/>
            <person name="Lin Y.C."/>
            <person name="Xu Q."/>
            <person name="Chen L.J."/>
            <person name="Yoshida K."/>
            <person name="Fujiwara S."/>
            <person name="Wang Z.W."/>
            <person name="Zhang Y.Q."/>
            <person name="Mitsuda N."/>
            <person name="Wang M."/>
            <person name="Liu G.H."/>
            <person name="Pecoraro L."/>
            <person name="Huang H.X."/>
            <person name="Xiao X.J."/>
            <person name="Lin M."/>
            <person name="Wu X.Y."/>
            <person name="Wu W.L."/>
            <person name="Chen Y.Y."/>
            <person name="Chang S.B."/>
            <person name="Sakamoto S."/>
            <person name="Ohme-Takagi M."/>
            <person name="Yagi M."/>
            <person name="Zeng S.J."/>
            <person name="Shen C.Y."/>
            <person name="Yeh C.M."/>
            <person name="Luo Y.B."/>
            <person name="Tsai W.C."/>
            <person name="Van de Peer Y."/>
            <person name="Liu Z.J."/>
        </authorList>
    </citation>
    <scope>NUCLEOTIDE SEQUENCE [LARGE SCALE GENOMIC DNA]</scope>
    <source>
        <tissue evidence="2">The whole plant</tissue>
    </source>
</reference>
<dbReference type="AlphaFoldDB" id="A0A2I0V7M5"/>
<feature type="region of interest" description="Disordered" evidence="1">
    <location>
        <begin position="1"/>
        <end position="63"/>
    </location>
</feature>